<organism evidence="2">
    <name type="scientific">Ganoderma boninense</name>
    <dbReference type="NCBI Taxonomy" id="34458"/>
    <lineage>
        <taxon>Eukaryota</taxon>
        <taxon>Fungi</taxon>
        <taxon>Dikarya</taxon>
        <taxon>Basidiomycota</taxon>
        <taxon>Agaricomycotina</taxon>
        <taxon>Agaricomycetes</taxon>
        <taxon>Polyporales</taxon>
        <taxon>Polyporaceae</taxon>
        <taxon>Ganoderma</taxon>
    </lineage>
</organism>
<keyword evidence="2" id="KW-0560">Oxidoreductase</keyword>
<proteinExistence type="predicted"/>
<reference evidence="2" key="1">
    <citation type="submission" date="2019-10" db="EMBL/GenBank/DDBJ databases">
        <authorList>
            <person name="Nor Muhammad N."/>
        </authorList>
    </citation>
    <scope>NUCLEOTIDE SEQUENCE</scope>
</reference>
<name>A0A5K1K1R5_9APHY</name>
<feature type="compositionally biased region" description="Basic and acidic residues" evidence="1">
    <location>
        <begin position="120"/>
        <end position="130"/>
    </location>
</feature>
<dbReference type="EC" id="1.8.1.7" evidence="2"/>
<feature type="compositionally biased region" description="Polar residues" evidence="1">
    <location>
        <begin position="164"/>
        <end position="176"/>
    </location>
</feature>
<dbReference type="EMBL" id="LR727662">
    <property type="protein sequence ID" value="VWO99466.1"/>
    <property type="molecule type" value="Genomic_DNA"/>
</dbReference>
<feature type="compositionally biased region" description="Low complexity" evidence="1">
    <location>
        <begin position="98"/>
        <end position="110"/>
    </location>
</feature>
<feature type="compositionally biased region" description="Polar residues" evidence="1">
    <location>
        <begin position="21"/>
        <end position="35"/>
    </location>
</feature>
<accession>A0A5K1K1R5</accession>
<feature type="region of interest" description="Disordered" evidence="1">
    <location>
        <begin position="1"/>
        <end position="176"/>
    </location>
</feature>
<dbReference type="AlphaFoldDB" id="A0A5K1K1R5"/>
<gene>
    <name evidence="2" type="primary">C4YR40</name>
</gene>
<feature type="compositionally biased region" description="Basic residues" evidence="1">
    <location>
        <begin position="40"/>
        <end position="61"/>
    </location>
</feature>
<sequence length="176" mass="18467">MSPSATVPSTPAPTTPLASDGQKSPGQVQHITQAINIPASHRHHHSHSHSSSHTGHQHHSHTLSLSRIDTRESGETVRPLASPLKSSLPPPKHESAERASVSSSGASTASEDGEDGDSEDSPKDGGFVHDEDSEEEDEGHERGRLTALSAGVEKIARHHKEEQSSTAVGTPAEASS</sequence>
<evidence type="ECO:0000313" key="2">
    <source>
        <dbReference type="EMBL" id="VWO99466.1"/>
    </source>
</evidence>
<protein>
    <submittedName>
        <fullName evidence="2">Glutathione reductase (EC)</fullName>
        <ecNumber evidence="2">1.8.1.7</ecNumber>
    </submittedName>
</protein>
<dbReference type="GO" id="GO:0004362">
    <property type="term" value="F:glutathione-disulfide reductase (NADPH) activity"/>
    <property type="evidence" value="ECO:0007669"/>
    <property type="project" value="UniProtKB-EC"/>
</dbReference>
<evidence type="ECO:0000256" key="1">
    <source>
        <dbReference type="SAM" id="MobiDB-lite"/>
    </source>
</evidence>